<feature type="region of interest" description="Disordered" evidence="8">
    <location>
        <begin position="177"/>
        <end position="196"/>
    </location>
</feature>
<keyword evidence="2" id="KW-0963">Cytoplasm</keyword>
<dbReference type="Proteomes" id="UP000612746">
    <property type="component" value="Unassembled WGS sequence"/>
</dbReference>
<name>A0A8H7UHC6_9FUNG</name>
<evidence type="ECO:0000256" key="2">
    <source>
        <dbReference type="ARBA" id="ARBA00022490"/>
    </source>
</evidence>
<evidence type="ECO:0000256" key="8">
    <source>
        <dbReference type="SAM" id="MobiDB-lite"/>
    </source>
</evidence>
<dbReference type="PRINTS" id="PR00380">
    <property type="entry name" value="KINESINHEAVY"/>
</dbReference>
<keyword evidence="11" id="KW-1185">Reference proteome</keyword>
<dbReference type="GO" id="GO:0007018">
    <property type="term" value="P:microtubule-based movement"/>
    <property type="evidence" value="ECO:0007669"/>
    <property type="project" value="InterPro"/>
</dbReference>
<evidence type="ECO:0000313" key="11">
    <source>
        <dbReference type="Proteomes" id="UP000612746"/>
    </source>
</evidence>
<evidence type="ECO:0000256" key="5">
    <source>
        <dbReference type="ARBA" id="ARBA00023054"/>
    </source>
</evidence>
<dbReference type="GO" id="GO:0005524">
    <property type="term" value="F:ATP binding"/>
    <property type="evidence" value="ECO:0007669"/>
    <property type="project" value="UniProtKB-UniRule"/>
</dbReference>
<dbReference type="GO" id="GO:0003777">
    <property type="term" value="F:microtubule motor activity"/>
    <property type="evidence" value="ECO:0007669"/>
    <property type="project" value="InterPro"/>
</dbReference>
<feature type="coiled-coil region" evidence="7">
    <location>
        <begin position="954"/>
        <end position="1058"/>
    </location>
</feature>
<dbReference type="InterPro" id="IPR036961">
    <property type="entry name" value="Kinesin_motor_dom_sf"/>
</dbReference>
<feature type="region of interest" description="Disordered" evidence="8">
    <location>
        <begin position="787"/>
        <end position="808"/>
    </location>
</feature>
<dbReference type="Pfam" id="PF00225">
    <property type="entry name" value="Kinesin"/>
    <property type="match status" value="2"/>
</dbReference>
<dbReference type="Gene3D" id="1.10.287.1490">
    <property type="match status" value="1"/>
</dbReference>
<accession>A0A8H7UHC6</accession>
<feature type="coiled-coil region" evidence="7">
    <location>
        <begin position="715"/>
        <end position="782"/>
    </location>
</feature>
<feature type="domain" description="Kinesin motor" evidence="9">
    <location>
        <begin position="25"/>
        <end position="465"/>
    </location>
</feature>
<feature type="coiled-coil region" evidence="7">
    <location>
        <begin position="1523"/>
        <end position="1550"/>
    </location>
</feature>
<dbReference type="SMART" id="SM00129">
    <property type="entry name" value="KISc"/>
    <property type="match status" value="1"/>
</dbReference>
<reference evidence="10" key="1">
    <citation type="submission" date="2020-12" db="EMBL/GenBank/DDBJ databases">
        <title>Metabolic potential, ecology and presence of endohyphal bacteria is reflected in genomic diversity of Mucoromycotina.</title>
        <authorList>
            <person name="Muszewska A."/>
            <person name="Okrasinska A."/>
            <person name="Steczkiewicz K."/>
            <person name="Drgas O."/>
            <person name="Orlowska M."/>
            <person name="Perlinska-Lenart U."/>
            <person name="Aleksandrzak-Piekarczyk T."/>
            <person name="Szatraj K."/>
            <person name="Zielenkiewicz U."/>
            <person name="Pilsyk S."/>
            <person name="Malc E."/>
            <person name="Mieczkowski P."/>
            <person name="Kruszewska J.S."/>
            <person name="Biernat P."/>
            <person name="Pawlowska J."/>
        </authorList>
    </citation>
    <scope>NUCLEOTIDE SEQUENCE</scope>
    <source>
        <strain evidence="10">WA0000051536</strain>
    </source>
</reference>
<evidence type="ECO:0000256" key="1">
    <source>
        <dbReference type="ARBA" id="ARBA00004496"/>
    </source>
</evidence>
<feature type="compositionally biased region" description="Pro residues" evidence="8">
    <location>
        <begin position="1744"/>
        <end position="1778"/>
    </location>
</feature>
<dbReference type="GO" id="GO:0005737">
    <property type="term" value="C:cytoplasm"/>
    <property type="evidence" value="ECO:0007669"/>
    <property type="project" value="UniProtKB-SubCell"/>
</dbReference>
<feature type="binding site" evidence="6">
    <location>
        <begin position="112"/>
        <end position="119"/>
    </location>
    <ligand>
        <name>ATP</name>
        <dbReference type="ChEBI" id="CHEBI:30616"/>
    </ligand>
</feature>
<comment type="subcellular location">
    <subcellularLocation>
        <location evidence="1">Cytoplasm</location>
    </subcellularLocation>
</comment>
<dbReference type="PROSITE" id="PS50067">
    <property type="entry name" value="KINESIN_MOTOR_2"/>
    <property type="match status" value="1"/>
</dbReference>
<feature type="region of interest" description="Disordered" evidence="8">
    <location>
        <begin position="1679"/>
        <end position="1791"/>
    </location>
</feature>
<dbReference type="PANTHER" id="PTHR47969:SF15">
    <property type="entry name" value="CHROMOSOME-ASSOCIATED KINESIN KIF4A-RELATED"/>
    <property type="match status" value="1"/>
</dbReference>
<feature type="coiled-coil region" evidence="7">
    <location>
        <begin position="1808"/>
        <end position="1930"/>
    </location>
</feature>
<feature type="coiled-coil region" evidence="7">
    <location>
        <begin position="517"/>
        <end position="558"/>
    </location>
</feature>
<dbReference type="GO" id="GO:0051231">
    <property type="term" value="P:spindle elongation"/>
    <property type="evidence" value="ECO:0007669"/>
    <property type="project" value="TreeGrafter"/>
</dbReference>
<dbReference type="InterPro" id="IPR001752">
    <property type="entry name" value="Kinesin_motor_dom"/>
</dbReference>
<dbReference type="PANTHER" id="PTHR47969">
    <property type="entry name" value="CHROMOSOME-ASSOCIATED KINESIN KIF4A-RELATED"/>
    <property type="match status" value="1"/>
</dbReference>
<dbReference type="InterPro" id="IPR027640">
    <property type="entry name" value="Kinesin-like_fam"/>
</dbReference>
<dbReference type="GO" id="GO:0008017">
    <property type="term" value="F:microtubule binding"/>
    <property type="evidence" value="ECO:0007669"/>
    <property type="project" value="InterPro"/>
</dbReference>
<feature type="coiled-coil region" evidence="7">
    <location>
        <begin position="1227"/>
        <end position="1254"/>
    </location>
</feature>
<comment type="similarity">
    <text evidence="6">Belongs to the TRAFAC class myosin-kinesin ATPase superfamily. Kinesin family.</text>
</comment>
<dbReference type="Gene3D" id="3.40.850.10">
    <property type="entry name" value="Kinesin motor domain"/>
    <property type="match status" value="1"/>
</dbReference>
<feature type="compositionally biased region" description="Low complexity" evidence="8">
    <location>
        <begin position="1720"/>
        <end position="1743"/>
    </location>
</feature>
<feature type="coiled-coil region" evidence="7">
    <location>
        <begin position="1297"/>
        <end position="1474"/>
    </location>
</feature>
<evidence type="ECO:0000256" key="7">
    <source>
        <dbReference type="SAM" id="Coils"/>
    </source>
</evidence>
<keyword evidence="6" id="KW-0505">Motor protein</keyword>
<organism evidence="10 11">
    <name type="scientific">Umbelopsis vinacea</name>
    <dbReference type="NCBI Taxonomy" id="44442"/>
    <lineage>
        <taxon>Eukaryota</taxon>
        <taxon>Fungi</taxon>
        <taxon>Fungi incertae sedis</taxon>
        <taxon>Mucoromycota</taxon>
        <taxon>Mucoromycotina</taxon>
        <taxon>Umbelopsidomycetes</taxon>
        <taxon>Umbelopsidales</taxon>
        <taxon>Umbelopsidaceae</taxon>
        <taxon>Umbelopsis</taxon>
    </lineage>
</organism>
<sequence length="1937" mass="217953">MAIPNLKTQDTTSSPKQHDKPQSNSIQVALRIRPLTSRDKSQPRFSSIDESDILKVNDNSVSVAEKGQKPKPFTFDCIFGPTSTQEQIFNEVGSRLVERFLNGYNATVLAYGQTSSGKTYTMGTEKMCQSHDLGDEGIVPRAVSYLFEKLQAEETNRAIQSAASAIPAFGRKSSSSRLRPVSMIQHSPPASPSTEVRPKKFSVKVSFIEIYNEELIDLLNDAPPEARPAITVREDMKGQLVWSGVTEATASSVEQVMRPMLTLSPIRYLEQGTQNRATGATDMNEKSSRSHAIFTVMLRQEKWVPQKPSSAVNSRASTIEPARPALGSRQSLNVRALIGQMEQKAVSTVSQEGETVVLQSKFHFVDLAGSERLKRTAAEGDRRKEGININAGLLALGNVISILGDPNRKKIVTHIPYRDSKLTRLLQDSLGGNSTTLMIACVSPAEHNVIETMNTIKYANRARNIKNKVERNSIEEWMQTDDVAVLRSIIAKLKKQNSPPSSAHSSSSTSASVDLVEASEALRVTDLEQQLEELKSELERVQHENKLAEKELQALRDVTTKEEIEKDKSRKRRSDQIHTLVKKRASLKPSEPIDFEHLVEPVIEEYELTVSKIENELSMARAALAVANERIEEQDSHVHELHSRFDEQEKDMFNIKTKLKRMSDTEQRNEAYIGELEGKLSKAAEDAAKDHELLDDLKNKIIKLKEMDSATEQYIDELETRLTDAETERINIKLQLDRSEARSKQFTTSSEGETASALLKELDERNTAYAKLEKEKDDLMQQLCDIQSSIHSSSRPQSSADGQWTPRASEEEFNLASEDTYNDMADPMTVSNDTSMVALQKLHSELKVSHDQIVEDLTHKTELYAKALEEIQALKVSHTLVAPVTEIINDENSLVAPELEHDEIVEDNAAEDSQKSIALPVDHESPSEVISEPLKETISQSEQDPSYDALVEASNMQSAHLVELQQERDQLKQQVDELENKVQQLNGDIAHICEKEASLMAMHNTDLDDLRQTLTETQQELTATLEKLSTLDMSSQEYEREKEELLKHVDNLKSKEQEVMVLQKSAEMQESIISELQENVRGHLEEIAIAATSLEGYKVLQDHHSALKAEYDQAVSKMSALESKHQLQLADRQKLQDAHDDAYSSIDILKQELNKLHESHAANTADLELSQATVEQLKRQMSEYEQGTQIALAARLEELEKVKLDLQNIKLVEEKQDAVIYGLEFQVEEMSDRADEMRKSLVEREQKIDTLESKLAVKVREVEVTRMEVETVRRDMKEIHNERRQLYLVISQMEGSLRRQDDKTDKTRENLEDLKRQYELQADDLETKRQSLESLESEKQELAKSLRSIIDRASANNEVAASLERQLETVNSELAEKNHLIEMYEIEIQAYKDEQNTLRDQVDALHKNMISAEESAHKMEELESSLEAARESFIKIQAEHKEALSDLEDKRAHIDRVEGVNNVLKRTIEGLELQVSLGAGEEVDSAIQEKIKILNDSHRQSEKEMEDRILRAVSDLDERKKLLKEQQIVIDEHVQSIDALKQQLEATKVSESTLSKELATLQARSKEQIVEELNISSRRRSNSDSNIDEHGARKLARDNSKLIKRIKELELEIDLEREKSLLESKTLQSQIIRLTSANDKLEIEMEQLIPQAPMSFVNKRSSIASNSSIATLSMMQTLAGGGKGSSRGELGQQHKLSSVPESLSARAVELMDDMDESNKRSSIISTISSSRGSILSSGSSLPPRSAPPSSALPPIPASLPAPPGGPPNAPLPARPMSPPMSLKRNGSENSSITGSITSTVIQSSISTADQFEKTVRALQRKLNVSENDVKAHQDVINKLEVQLTRAEAVARDSKKQLDSLAREKTTVSSELTTLRAEVSTLRTQMQSVEQVKTEERTTLQKQLEAERKYKERAERARVILENRMEELMNKKNKFMCF</sequence>
<dbReference type="InterPro" id="IPR027417">
    <property type="entry name" value="P-loop_NTPase"/>
</dbReference>
<keyword evidence="5 7" id="KW-0175">Coiled coil</keyword>
<dbReference type="SUPFAM" id="SSF52540">
    <property type="entry name" value="P-loop containing nucleoside triphosphate hydrolases"/>
    <property type="match status" value="1"/>
</dbReference>
<comment type="caution">
    <text evidence="10">The sequence shown here is derived from an EMBL/GenBank/DDBJ whole genome shotgun (WGS) entry which is preliminary data.</text>
</comment>
<dbReference type="PROSITE" id="PS00411">
    <property type="entry name" value="KINESIN_MOTOR_1"/>
    <property type="match status" value="1"/>
</dbReference>
<dbReference type="GO" id="GO:0005875">
    <property type="term" value="C:microtubule associated complex"/>
    <property type="evidence" value="ECO:0007669"/>
    <property type="project" value="TreeGrafter"/>
</dbReference>
<feature type="compositionally biased region" description="Low complexity" evidence="8">
    <location>
        <begin position="788"/>
        <end position="799"/>
    </location>
</feature>
<keyword evidence="3 6" id="KW-0547">Nucleotide-binding</keyword>
<feature type="coiled-coil region" evidence="7">
    <location>
        <begin position="603"/>
        <end position="630"/>
    </location>
</feature>
<feature type="compositionally biased region" description="Polar residues" evidence="8">
    <location>
        <begin position="1"/>
        <end position="15"/>
    </location>
</feature>
<feature type="region of interest" description="Disordered" evidence="8">
    <location>
        <begin position="1"/>
        <end position="46"/>
    </location>
</feature>
<proteinExistence type="inferred from homology"/>
<evidence type="ECO:0000256" key="6">
    <source>
        <dbReference type="PROSITE-ProRule" id="PRU00283"/>
    </source>
</evidence>
<evidence type="ECO:0000313" key="10">
    <source>
        <dbReference type="EMBL" id="KAG2181762.1"/>
    </source>
</evidence>
<dbReference type="GO" id="GO:0007052">
    <property type="term" value="P:mitotic spindle organization"/>
    <property type="evidence" value="ECO:0007669"/>
    <property type="project" value="TreeGrafter"/>
</dbReference>
<dbReference type="InterPro" id="IPR019821">
    <property type="entry name" value="Kinesin_motor_CS"/>
</dbReference>
<feature type="coiled-coil region" evidence="7">
    <location>
        <begin position="1592"/>
        <end position="1644"/>
    </location>
</feature>
<protein>
    <recommendedName>
        <fullName evidence="9">Kinesin motor domain-containing protein</fullName>
    </recommendedName>
</protein>
<keyword evidence="4 6" id="KW-0067">ATP-binding</keyword>
<dbReference type="OrthoDB" id="3176171at2759"/>
<evidence type="ECO:0000256" key="4">
    <source>
        <dbReference type="ARBA" id="ARBA00022840"/>
    </source>
</evidence>
<evidence type="ECO:0000256" key="3">
    <source>
        <dbReference type="ARBA" id="ARBA00022741"/>
    </source>
</evidence>
<evidence type="ECO:0000259" key="9">
    <source>
        <dbReference type="PROSITE" id="PS50067"/>
    </source>
</evidence>
<dbReference type="EMBL" id="JAEPRA010000008">
    <property type="protein sequence ID" value="KAG2181762.1"/>
    <property type="molecule type" value="Genomic_DNA"/>
</dbReference>
<gene>
    <name evidence="10" type="ORF">INT44_008577</name>
</gene>